<organism evidence="2">
    <name type="scientific">Culicoides sonorensis</name>
    <name type="common">Biting midge</name>
    <dbReference type="NCBI Taxonomy" id="179676"/>
    <lineage>
        <taxon>Eukaryota</taxon>
        <taxon>Metazoa</taxon>
        <taxon>Ecdysozoa</taxon>
        <taxon>Arthropoda</taxon>
        <taxon>Hexapoda</taxon>
        <taxon>Insecta</taxon>
        <taxon>Pterygota</taxon>
        <taxon>Neoptera</taxon>
        <taxon>Endopterygota</taxon>
        <taxon>Diptera</taxon>
        <taxon>Nematocera</taxon>
        <taxon>Chironomoidea</taxon>
        <taxon>Ceratopogonidae</taxon>
        <taxon>Ceratopogoninae</taxon>
        <taxon>Culicoides</taxon>
        <taxon>Monoculicoides</taxon>
    </lineage>
</organism>
<dbReference type="VEuPathDB" id="VectorBase:CSON008167"/>
<feature type="coiled-coil region" evidence="1">
    <location>
        <begin position="493"/>
        <end position="553"/>
    </location>
</feature>
<sequence>MENWDKNDFLQKFWMTLNFNKINRPDNLKLFKKPAEVWDTIRPKHPIPINTTETYENEFISEIIFIDNQTFQEKSSSYFKSRHKVAITAMRTLLEVDHECWSRFFPQPDPKEVKRQNYIQNQIKSYQDIAEDVFRRARNPSNITPLAVWNKVTQKYPMSTVEISTGKYLSKIIMFDEVITAEDEDVQTSRHKVAALAFEKLLSISHPCWIPYKDLKSAPRMTFQYEQRNQPANHREEPDELQIFKHNARDFVRRVDKNDKNFTPLSAWNRATSQKYKITTISTPNGKYLSKVICFNKLLTAEDSEEQRSRQKLAAIALERFFDVSHPKWSIYKDVAPTFTQVIKTKSTNETTKKFRNSLESITIFSNRARGILRDYDGPTDKINPVHLWSAATCKKFPIKTTLTQGGYFVSTIDFYDKTLTASDAIEARSREKVAHIALKDILGIRLSYSSIENPKPIQTPVKIERSPPSIESNFVLKEKDEVVQKLPEQKIKREKNSEIEKIEDEDDSLNVDDTLLNELLKNPMPEKVELSNDEIQEIVEKLKKSARELLIENEGISPDQFWNLVTKNYQEYNLMTEFNSKSEKYESTIEFHEKTFTKADVDQHKSEYMVACMALDELLGIEFNEGDEPFKLHNIKSDNEKNEEVCLEAFKKLEIDEEEEEGATCLDYEKSDIINERLSKRVEILLNFFSENNLNYSFENFIKLPIPQLLTENEKNFLNKILDNIFMVQNEDDESSDFMNSIIVNDYQVFGSGRTEKEAINAVIISLLEYIEDEELENDLDNIVLRKFLVKEDQEEEEEGTPETDEDWVEKLKDLQKSLREEKKCLDDIPCSEIFSTIGFKFDFGYKDEDKPMMNPTLKNIKELSSRFILKKLLDAVYELED</sequence>
<protein>
    <submittedName>
        <fullName evidence="2">CSON008167 protein</fullName>
    </submittedName>
</protein>
<gene>
    <name evidence="2" type="primary">CSON008167</name>
</gene>
<dbReference type="AlphaFoldDB" id="A0A336MVW7"/>
<evidence type="ECO:0000313" key="2">
    <source>
        <dbReference type="EMBL" id="SSX34542.1"/>
    </source>
</evidence>
<dbReference type="EMBL" id="UFQT01003093">
    <property type="protein sequence ID" value="SSX34542.1"/>
    <property type="molecule type" value="Genomic_DNA"/>
</dbReference>
<name>A0A336MVW7_CULSO</name>
<accession>A0A336MVW7</accession>
<proteinExistence type="predicted"/>
<keyword evidence="1" id="KW-0175">Coiled coil</keyword>
<evidence type="ECO:0000256" key="1">
    <source>
        <dbReference type="SAM" id="Coils"/>
    </source>
</evidence>
<reference evidence="2" key="1">
    <citation type="submission" date="2018-07" db="EMBL/GenBank/DDBJ databases">
        <authorList>
            <person name="Quirk P.G."/>
            <person name="Krulwich T.A."/>
        </authorList>
    </citation>
    <scope>NUCLEOTIDE SEQUENCE</scope>
</reference>